<dbReference type="EMBL" id="GBRH01230012">
    <property type="protein sequence ID" value="JAD67883.1"/>
    <property type="molecule type" value="Transcribed_RNA"/>
</dbReference>
<reference evidence="1" key="1">
    <citation type="submission" date="2014-09" db="EMBL/GenBank/DDBJ databases">
        <authorList>
            <person name="Magalhaes I.L.F."/>
            <person name="Oliveira U."/>
            <person name="Santos F.R."/>
            <person name="Vidigal T.H.D.A."/>
            <person name="Brescovit A.D."/>
            <person name="Santos A.J."/>
        </authorList>
    </citation>
    <scope>NUCLEOTIDE SEQUENCE</scope>
    <source>
        <tissue evidence="1">Shoot tissue taken approximately 20 cm above the soil surface</tissue>
    </source>
</reference>
<organism evidence="1">
    <name type="scientific">Arundo donax</name>
    <name type="common">Giant reed</name>
    <name type="synonym">Donax arundinaceus</name>
    <dbReference type="NCBI Taxonomy" id="35708"/>
    <lineage>
        <taxon>Eukaryota</taxon>
        <taxon>Viridiplantae</taxon>
        <taxon>Streptophyta</taxon>
        <taxon>Embryophyta</taxon>
        <taxon>Tracheophyta</taxon>
        <taxon>Spermatophyta</taxon>
        <taxon>Magnoliopsida</taxon>
        <taxon>Liliopsida</taxon>
        <taxon>Poales</taxon>
        <taxon>Poaceae</taxon>
        <taxon>PACMAD clade</taxon>
        <taxon>Arundinoideae</taxon>
        <taxon>Arundineae</taxon>
        <taxon>Arundo</taxon>
    </lineage>
</organism>
<sequence>MYCEWAWDQLVTRASVAPTSSGGPGFDLQRRRIP</sequence>
<evidence type="ECO:0000313" key="1">
    <source>
        <dbReference type="EMBL" id="JAD67883.1"/>
    </source>
</evidence>
<dbReference type="AlphaFoldDB" id="A0A0A9C0A1"/>
<protein>
    <submittedName>
        <fullName evidence="1">Uncharacterized protein</fullName>
    </submittedName>
</protein>
<accession>A0A0A9C0A1</accession>
<proteinExistence type="predicted"/>
<reference evidence="1" key="2">
    <citation type="journal article" date="2015" name="Data Brief">
        <title>Shoot transcriptome of the giant reed, Arundo donax.</title>
        <authorList>
            <person name="Barrero R.A."/>
            <person name="Guerrero F.D."/>
            <person name="Moolhuijzen P."/>
            <person name="Goolsby J.A."/>
            <person name="Tidwell J."/>
            <person name="Bellgard S.E."/>
            <person name="Bellgard M.I."/>
        </authorList>
    </citation>
    <scope>NUCLEOTIDE SEQUENCE</scope>
    <source>
        <tissue evidence="1">Shoot tissue taken approximately 20 cm above the soil surface</tissue>
    </source>
</reference>
<name>A0A0A9C0A1_ARUDO</name>